<gene>
    <name evidence="1" type="ORF">AFUS01_LOCUS38439</name>
</gene>
<name>A0A8J2LUT4_9HEXA</name>
<keyword evidence="2" id="KW-1185">Reference proteome</keyword>
<proteinExistence type="predicted"/>
<evidence type="ECO:0000313" key="1">
    <source>
        <dbReference type="EMBL" id="CAG7828515.1"/>
    </source>
</evidence>
<comment type="caution">
    <text evidence="1">The sequence shown here is derived from an EMBL/GenBank/DDBJ whole genome shotgun (WGS) entry which is preliminary data.</text>
</comment>
<dbReference type="AlphaFoldDB" id="A0A8J2LUT4"/>
<dbReference type="Proteomes" id="UP000708208">
    <property type="component" value="Unassembled WGS sequence"/>
</dbReference>
<sequence length="273" mass="31188">MSQSSKYRLHRKTLKRLRLADDPDLCYVCVPLTPSVASKSGDVVLQQTSLLQGRVTSPSSQEYGVAEVVDVFLEDVPQTDHQQTGPPQAEISEVAQSIVSQITKRYFRELTVNKYNPTAPPHRSNTMNATGEYKLLHEISANVMEPFIRNTRRNHVSCQLRCYRTFVSTKGTVYHSQLYYRVQRRESFHVCTNMNDIFTIKLFVRDNTCNTVTAVGTVHKIRPCFNLEHIFEGVSSIAGEIHTGEINDLVLKVVYNNCLYFCKFLNNFSHICE</sequence>
<dbReference type="EMBL" id="CAJVCH010547836">
    <property type="protein sequence ID" value="CAG7828515.1"/>
    <property type="molecule type" value="Genomic_DNA"/>
</dbReference>
<organism evidence="1 2">
    <name type="scientific">Allacma fusca</name>
    <dbReference type="NCBI Taxonomy" id="39272"/>
    <lineage>
        <taxon>Eukaryota</taxon>
        <taxon>Metazoa</taxon>
        <taxon>Ecdysozoa</taxon>
        <taxon>Arthropoda</taxon>
        <taxon>Hexapoda</taxon>
        <taxon>Collembola</taxon>
        <taxon>Symphypleona</taxon>
        <taxon>Sminthuridae</taxon>
        <taxon>Allacma</taxon>
    </lineage>
</organism>
<protein>
    <submittedName>
        <fullName evidence="1">Uncharacterized protein</fullName>
    </submittedName>
</protein>
<accession>A0A8J2LUT4</accession>
<evidence type="ECO:0000313" key="2">
    <source>
        <dbReference type="Proteomes" id="UP000708208"/>
    </source>
</evidence>
<reference evidence="1" key="1">
    <citation type="submission" date="2021-06" db="EMBL/GenBank/DDBJ databases">
        <authorList>
            <person name="Hodson N. C."/>
            <person name="Mongue J. A."/>
            <person name="Jaron S. K."/>
        </authorList>
    </citation>
    <scope>NUCLEOTIDE SEQUENCE</scope>
</reference>